<dbReference type="PANTHER" id="PTHR43481:SF4">
    <property type="entry name" value="GLYCEROL-1-PHOSPHATE PHOSPHOHYDROLASE 1-RELATED"/>
    <property type="match status" value="1"/>
</dbReference>
<dbReference type="InterPro" id="IPR051806">
    <property type="entry name" value="HAD-like_SPP"/>
</dbReference>
<evidence type="ECO:0000313" key="3">
    <source>
        <dbReference type="Proteomes" id="UP001499882"/>
    </source>
</evidence>
<evidence type="ECO:0000313" key="2">
    <source>
        <dbReference type="EMBL" id="GAA4743028.1"/>
    </source>
</evidence>
<dbReference type="SFLD" id="SFLDG01129">
    <property type="entry name" value="C1.5:_HAD__Beta-PGM__Phosphata"/>
    <property type="match status" value="1"/>
</dbReference>
<dbReference type="EMBL" id="BAABKN010000019">
    <property type="protein sequence ID" value="GAA4743028.1"/>
    <property type="molecule type" value="Genomic_DNA"/>
</dbReference>
<dbReference type="Gene3D" id="1.10.150.240">
    <property type="entry name" value="Putative phosphatase, domain 2"/>
    <property type="match status" value="1"/>
</dbReference>
<protein>
    <submittedName>
        <fullName evidence="2">HAD family hydrolase</fullName>
    </submittedName>
</protein>
<dbReference type="InterPro" id="IPR006439">
    <property type="entry name" value="HAD-SF_hydro_IA"/>
</dbReference>
<sequence length="261" mass="28127">MTPRGAARSGAEGAAAWTPRAVVLDFDGLLVDTESTLFESWRYEWEQWGLDLPVEGFFAPHGGDVTHQRMRRLAGAVGDHFDEELSRRRRLEYRDGLHQDLDLRQGIRDWIGEAAERGVALAVASSSPTSWLEEHLGRVGVLDGFDVLAGGDEVGAHKPDPAVYRLALHRLGAAPDDVVAVEDTPHGVAAAHGAGLACIAIPNPYVGARQVEHAELVLTSATSMSLVSAAATAHVRVVERGTEQSRWRGTRPSAAASPRPR</sequence>
<keyword evidence="2" id="KW-0378">Hydrolase</keyword>
<dbReference type="InterPro" id="IPR023198">
    <property type="entry name" value="PGP-like_dom2"/>
</dbReference>
<accession>A0ABP8Z0J9</accession>
<dbReference type="PRINTS" id="PR00413">
    <property type="entry name" value="HADHALOGNASE"/>
</dbReference>
<keyword evidence="2" id="KW-0255">Endonuclease</keyword>
<dbReference type="GO" id="GO:0016787">
    <property type="term" value="F:hydrolase activity"/>
    <property type="evidence" value="ECO:0007669"/>
    <property type="project" value="UniProtKB-KW"/>
</dbReference>
<gene>
    <name evidence="2" type="ORF">GCM10023350_29670</name>
</gene>
<reference evidence="3" key="1">
    <citation type="journal article" date="2019" name="Int. J. Syst. Evol. Microbiol.">
        <title>The Global Catalogue of Microorganisms (GCM) 10K type strain sequencing project: providing services to taxonomists for standard genome sequencing and annotation.</title>
        <authorList>
            <consortium name="The Broad Institute Genomics Platform"/>
            <consortium name="The Broad Institute Genome Sequencing Center for Infectious Disease"/>
            <person name="Wu L."/>
            <person name="Ma J."/>
        </authorList>
    </citation>
    <scope>NUCLEOTIDE SEQUENCE [LARGE SCALE GENOMIC DNA]</scope>
    <source>
        <strain evidence="3">JCM 18532</strain>
    </source>
</reference>
<comment type="caution">
    <text evidence="2">The sequence shown here is derived from an EMBL/GenBank/DDBJ whole genome shotgun (WGS) entry which is preliminary data.</text>
</comment>
<keyword evidence="3" id="KW-1185">Reference proteome</keyword>
<dbReference type="SFLD" id="SFLDS00003">
    <property type="entry name" value="Haloacid_Dehalogenase"/>
    <property type="match status" value="1"/>
</dbReference>
<dbReference type="RefSeq" id="WP_345527597.1">
    <property type="nucleotide sequence ID" value="NZ_BAABKN010000019.1"/>
</dbReference>
<proteinExistence type="predicted"/>
<dbReference type="Gene3D" id="3.40.50.1000">
    <property type="entry name" value="HAD superfamily/HAD-like"/>
    <property type="match status" value="1"/>
</dbReference>
<feature type="region of interest" description="Disordered" evidence="1">
    <location>
        <begin position="240"/>
        <end position="261"/>
    </location>
</feature>
<dbReference type="GO" id="GO:0004519">
    <property type="term" value="F:endonuclease activity"/>
    <property type="evidence" value="ECO:0007669"/>
    <property type="project" value="UniProtKB-KW"/>
</dbReference>
<dbReference type="Pfam" id="PF13419">
    <property type="entry name" value="HAD_2"/>
    <property type="match status" value="1"/>
</dbReference>
<dbReference type="NCBIfam" id="TIGR01509">
    <property type="entry name" value="HAD-SF-IA-v3"/>
    <property type="match status" value="1"/>
</dbReference>
<name>A0ABP8Z0J9_9ACTN</name>
<dbReference type="Proteomes" id="UP001499882">
    <property type="component" value="Unassembled WGS sequence"/>
</dbReference>
<organism evidence="2 3">
    <name type="scientific">Nocardioides endophyticus</name>
    <dbReference type="NCBI Taxonomy" id="1353775"/>
    <lineage>
        <taxon>Bacteria</taxon>
        <taxon>Bacillati</taxon>
        <taxon>Actinomycetota</taxon>
        <taxon>Actinomycetes</taxon>
        <taxon>Propionibacteriales</taxon>
        <taxon>Nocardioidaceae</taxon>
        <taxon>Nocardioides</taxon>
    </lineage>
</organism>
<dbReference type="InterPro" id="IPR041492">
    <property type="entry name" value="HAD_2"/>
</dbReference>
<dbReference type="SUPFAM" id="SSF56784">
    <property type="entry name" value="HAD-like"/>
    <property type="match status" value="1"/>
</dbReference>
<dbReference type="InterPro" id="IPR036412">
    <property type="entry name" value="HAD-like_sf"/>
</dbReference>
<keyword evidence="2" id="KW-0540">Nuclease</keyword>
<dbReference type="PANTHER" id="PTHR43481">
    <property type="entry name" value="FRUCTOSE-1-PHOSPHATE PHOSPHATASE"/>
    <property type="match status" value="1"/>
</dbReference>
<evidence type="ECO:0000256" key="1">
    <source>
        <dbReference type="SAM" id="MobiDB-lite"/>
    </source>
</evidence>
<dbReference type="InterPro" id="IPR023214">
    <property type="entry name" value="HAD_sf"/>
</dbReference>